<organism evidence="1 2">
    <name type="scientific">Candidatus Blautia pullicola</name>
    <dbReference type="NCBI Taxonomy" id="2838498"/>
    <lineage>
        <taxon>Bacteria</taxon>
        <taxon>Bacillati</taxon>
        <taxon>Bacillota</taxon>
        <taxon>Clostridia</taxon>
        <taxon>Lachnospirales</taxon>
        <taxon>Lachnospiraceae</taxon>
        <taxon>Blautia</taxon>
    </lineage>
</organism>
<gene>
    <name evidence="1" type="ORF">H9809_10745</name>
</gene>
<name>A0A9D2FRY4_9FIRM</name>
<dbReference type="Proteomes" id="UP000824056">
    <property type="component" value="Unassembled WGS sequence"/>
</dbReference>
<sequence>MEKQVKEFVAEKVKELMAAPSCCAEAKKAGQDWLDALGTEKEMEQTKCLLAELEADIMPVDGLIAFAGTETAVEIFGPEGAKDMARHGKALKKAGAKYCDCSACALVAEILEKKDEML</sequence>
<dbReference type="EMBL" id="DXBG01000252">
    <property type="protein sequence ID" value="HIZ66358.1"/>
    <property type="molecule type" value="Genomic_DNA"/>
</dbReference>
<reference evidence="1" key="2">
    <citation type="submission" date="2021-04" db="EMBL/GenBank/DDBJ databases">
        <authorList>
            <person name="Gilroy R."/>
        </authorList>
    </citation>
    <scope>NUCLEOTIDE SEQUENCE</scope>
    <source>
        <strain evidence="1">1068</strain>
    </source>
</reference>
<accession>A0A9D2FRY4</accession>
<proteinExistence type="predicted"/>
<reference evidence="1" key="1">
    <citation type="journal article" date="2021" name="PeerJ">
        <title>Extensive microbial diversity within the chicken gut microbiome revealed by metagenomics and culture.</title>
        <authorList>
            <person name="Gilroy R."/>
            <person name="Ravi A."/>
            <person name="Getino M."/>
            <person name="Pursley I."/>
            <person name="Horton D.L."/>
            <person name="Alikhan N.F."/>
            <person name="Baker D."/>
            <person name="Gharbi K."/>
            <person name="Hall N."/>
            <person name="Watson M."/>
            <person name="Adriaenssens E.M."/>
            <person name="Foster-Nyarko E."/>
            <person name="Jarju S."/>
            <person name="Secka A."/>
            <person name="Antonio M."/>
            <person name="Oren A."/>
            <person name="Chaudhuri R.R."/>
            <person name="La Ragione R."/>
            <person name="Hildebrand F."/>
            <person name="Pallen M.J."/>
        </authorList>
    </citation>
    <scope>NUCLEOTIDE SEQUENCE</scope>
    <source>
        <strain evidence="1">1068</strain>
    </source>
</reference>
<dbReference type="AlphaFoldDB" id="A0A9D2FRY4"/>
<comment type="caution">
    <text evidence="1">The sequence shown here is derived from an EMBL/GenBank/DDBJ whole genome shotgun (WGS) entry which is preliminary data.</text>
</comment>
<evidence type="ECO:0000313" key="1">
    <source>
        <dbReference type="EMBL" id="HIZ66358.1"/>
    </source>
</evidence>
<protein>
    <submittedName>
        <fullName evidence="1">Molecular chaperone Hsp90</fullName>
    </submittedName>
</protein>
<evidence type="ECO:0000313" key="2">
    <source>
        <dbReference type="Proteomes" id="UP000824056"/>
    </source>
</evidence>